<accession>D4H652</accession>
<protein>
    <submittedName>
        <fullName evidence="3">Periplasmic binding protein</fullName>
    </submittedName>
</protein>
<dbReference type="PaxDb" id="522772-Dacet_0920"/>
<feature type="domain" description="Fe/B12 periplasmic-binding" evidence="2">
    <location>
        <begin position="39"/>
        <end position="308"/>
    </location>
</feature>
<dbReference type="Proteomes" id="UP000002012">
    <property type="component" value="Chromosome"/>
</dbReference>
<dbReference type="InParanoid" id="D4H652"/>
<evidence type="ECO:0000313" key="3">
    <source>
        <dbReference type="EMBL" id="ADD67698.1"/>
    </source>
</evidence>
<keyword evidence="1" id="KW-0732">Signal</keyword>
<dbReference type="KEGG" id="dap:Dacet_0920"/>
<organism evidence="3 4">
    <name type="scientific">Denitrovibrio acetiphilus (strain DSM 12809 / NBRC 114555 / N2460)</name>
    <dbReference type="NCBI Taxonomy" id="522772"/>
    <lineage>
        <taxon>Bacteria</taxon>
        <taxon>Pseudomonadati</taxon>
        <taxon>Deferribacterota</taxon>
        <taxon>Deferribacteres</taxon>
        <taxon>Deferribacterales</taxon>
        <taxon>Geovibrionaceae</taxon>
        <taxon>Denitrovibrio</taxon>
    </lineage>
</organism>
<gene>
    <name evidence="3" type="ordered locus">Dacet_0920</name>
</gene>
<dbReference type="EMBL" id="CP001968">
    <property type="protein sequence ID" value="ADD67698.1"/>
    <property type="molecule type" value="Genomic_DNA"/>
</dbReference>
<evidence type="ECO:0000259" key="2">
    <source>
        <dbReference type="PROSITE" id="PS50983"/>
    </source>
</evidence>
<dbReference type="HOGENOM" id="CLU_038034_13_1_0"/>
<dbReference type="PANTHER" id="PTHR30535">
    <property type="entry name" value="VITAMIN B12-BINDING PROTEIN"/>
    <property type="match status" value="1"/>
</dbReference>
<dbReference type="SUPFAM" id="SSF53807">
    <property type="entry name" value="Helical backbone' metal receptor"/>
    <property type="match status" value="1"/>
</dbReference>
<sequence precursor="true">MRNLITALLVVLLITAASASAGTVTDAFGRNVVVPDKIERLVAIGSSMSFVACLGAQDLAVGAEDIEQKKFLTKPYIYANSEMLTKLPTIGKGGPIRIPSYEMLIKLKPDVIFIVSVEKSEPELIQRKLNIPVVALSYGIPSFAPDVFYKSFRTAGKVLGRESRAEELISFTENLIEELDYRPEEPVSAYIGGISYKGMQGLESTSADFLPMQIAGIKNTADSFGRKGQIFINREYILISNPSLLFIDGNGFSIIKEKMRSDPGFFQRLVAFREGRVYLLLPDTSYFVNPEVMIANAFMMAKAAYPERYALLDPVKKADEIFTFYYGKPLYEYFKRDTGGYAKLKMSGGTLITEEINGVE</sequence>
<dbReference type="STRING" id="522772.Dacet_0920"/>
<keyword evidence="4" id="KW-1185">Reference proteome</keyword>
<dbReference type="eggNOG" id="COG0614">
    <property type="taxonomic scope" value="Bacteria"/>
</dbReference>
<dbReference type="Pfam" id="PF01497">
    <property type="entry name" value="Peripla_BP_2"/>
    <property type="match status" value="1"/>
</dbReference>
<proteinExistence type="predicted"/>
<feature type="chain" id="PRO_5003057666" evidence="1">
    <location>
        <begin position="22"/>
        <end position="360"/>
    </location>
</feature>
<dbReference type="AlphaFoldDB" id="D4H652"/>
<evidence type="ECO:0000313" key="4">
    <source>
        <dbReference type="Proteomes" id="UP000002012"/>
    </source>
</evidence>
<dbReference type="Gene3D" id="3.40.50.1980">
    <property type="entry name" value="Nitrogenase molybdenum iron protein domain"/>
    <property type="match status" value="2"/>
</dbReference>
<name>D4H652_DENA2</name>
<dbReference type="RefSeq" id="WP_013010229.1">
    <property type="nucleotide sequence ID" value="NC_013943.1"/>
</dbReference>
<evidence type="ECO:0000256" key="1">
    <source>
        <dbReference type="SAM" id="SignalP"/>
    </source>
</evidence>
<dbReference type="InterPro" id="IPR002491">
    <property type="entry name" value="ABC_transptr_periplasmic_BD"/>
</dbReference>
<reference evidence="3 4" key="1">
    <citation type="journal article" date="2010" name="Stand. Genomic Sci.">
        <title>Complete genome sequence of Denitrovibrio acetiphilus type strain (N2460).</title>
        <authorList>
            <person name="Kiss H."/>
            <person name="Lang E."/>
            <person name="Lapidus A."/>
            <person name="Copeland A."/>
            <person name="Nolan M."/>
            <person name="Glavina Del Rio T."/>
            <person name="Chen F."/>
            <person name="Lucas S."/>
            <person name="Tice H."/>
            <person name="Cheng J.F."/>
            <person name="Han C."/>
            <person name="Goodwin L."/>
            <person name="Pitluck S."/>
            <person name="Liolios K."/>
            <person name="Pati A."/>
            <person name="Ivanova N."/>
            <person name="Mavromatis K."/>
            <person name="Chen A."/>
            <person name="Palaniappan K."/>
            <person name="Land M."/>
            <person name="Hauser L."/>
            <person name="Chang Y.J."/>
            <person name="Jeffries C.D."/>
            <person name="Detter J.C."/>
            <person name="Brettin T."/>
            <person name="Spring S."/>
            <person name="Rohde M."/>
            <person name="Goker M."/>
            <person name="Woyke T."/>
            <person name="Bristow J."/>
            <person name="Eisen J.A."/>
            <person name="Markowitz V."/>
            <person name="Hugenholtz P."/>
            <person name="Kyrpides N.C."/>
            <person name="Klenk H.P."/>
        </authorList>
    </citation>
    <scope>NUCLEOTIDE SEQUENCE [LARGE SCALE GENOMIC DNA]</scope>
    <source>
        <strain evidence="4">DSM 12809 / NBRC 114555 / N2460</strain>
    </source>
</reference>
<feature type="signal peptide" evidence="1">
    <location>
        <begin position="1"/>
        <end position="21"/>
    </location>
</feature>
<dbReference type="OrthoDB" id="9775594at2"/>
<dbReference type="PANTHER" id="PTHR30535:SF34">
    <property type="entry name" value="MOLYBDATE-BINDING PROTEIN MOLA"/>
    <property type="match status" value="1"/>
</dbReference>
<dbReference type="PROSITE" id="PS50983">
    <property type="entry name" value="FE_B12_PBP"/>
    <property type="match status" value="1"/>
</dbReference>
<dbReference type="InterPro" id="IPR050902">
    <property type="entry name" value="ABC_Transporter_SBP"/>
</dbReference>